<feature type="region of interest" description="Disordered" evidence="1">
    <location>
        <begin position="111"/>
        <end position="155"/>
    </location>
</feature>
<organism evidence="2 3">
    <name type="scientific">Pseudoroseomonas cervicalis ATCC 49957</name>
    <dbReference type="NCBI Taxonomy" id="525371"/>
    <lineage>
        <taxon>Bacteria</taxon>
        <taxon>Pseudomonadati</taxon>
        <taxon>Pseudomonadota</taxon>
        <taxon>Alphaproteobacteria</taxon>
        <taxon>Acetobacterales</taxon>
        <taxon>Roseomonadaceae</taxon>
        <taxon>Roseomonas</taxon>
    </lineage>
</organism>
<feature type="compositionally biased region" description="Low complexity" evidence="1">
    <location>
        <begin position="113"/>
        <end position="123"/>
    </location>
</feature>
<accession>D5RNT6</accession>
<sequence>GRAAGGASAPGREGSTTMVTLRASRFGVRLAKPGLRASARMRSRSIPWPTESSSATSRARRAASWVLVVCPPSRTAWPRTQMLRPGSALARAAAAATGVRAASFGRALPWAKRTSNTSSSSRSAPMQLNWRGWASAAPAGSSRGRSSRRDFFMRR</sequence>
<evidence type="ECO:0000256" key="1">
    <source>
        <dbReference type="SAM" id="MobiDB-lite"/>
    </source>
</evidence>
<dbReference type="EMBL" id="ADVL01000546">
    <property type="protein sequence ID" value="EFH11032.1"/>
    <property type="molecule type" value="Genomic_DNA"/>
</dbReference>
<keyword evidence="3" id="KW-1185">Reference proteome</keyword>
<gene>
    <name evidence="2" type="ORF">HMPREF0731_2747</name>
</gene>
<dbReference type="AlphaFoldDB" id="D5RNT6"/>
<reference evidence="2 3" key="1">
    <citation type="submission" date="2010-04" db="EMBL/GenBank/DDBJ databases">
        <authorList>
            <person name="Qin X."/>
            <person name="Bachman B."/>
            <person name="Battles P."/>
            <person name="Bell A."/>
            <person name="Bess C."/>
            <person name="Bickham C."/>
            <person name="Chaboub L."/>
            <person name="Chen D."/>
            <person name="Coyle M."/>
            <person name="Deiros D.R."/>
            <person name="Dinh H."/>
            <person name="Forbes L."/>
            <person name="Fowler G."/>
            <person name="Francisco L."/>
            <person name="Fu Q."/>
            <person name="Gubbala S."/>
            <person name="Hale W."/>
            <person name="Han Y."/>
            <person name="Hemphill L."/>
            <person name="Highlander S.K."/>
            <person name="Hirani K."/>
            <person name="Hogues M."/>
            <person name="Jackson L."/>
            <person name="Jakkamsetti A."/>
            <person name="Javaid M."/>
            <person name="Jiang H."/>
            <person name="Korchina V."/>
            <person name="Kovar C."/>
            <person name="Lara F."/>
            <person name="Lee S."/>
            <person name="Mata R."/>
            <person name="Mathew T."/>
            <person name="Moen C."/>
            <person name="Morales K."/>
            <person name="Munidasa M."/>
            <person name="Nazareth L."/>
            <person name="Ngo R."/>
            <person name="Nguyen L."/>
            <person name="Okwuonu G."/>
            <person name="Ongeri F."/>
            <person name="Patil S."/>
            <person name="Petrosino J."/>
            <person name="Pham C."/>
            <person name="Pham P."/>
            <person name="Pu L.-L."/>
            <person name="Puazo M."/>
            <person name="Raj R."/>
            <person name="Reid J."/>
            <person name="Rouhana J."/>
            <person name="Saada N."/>
            <person name="Shang Y."/>
            <person name="Simmons D."/>
            <person name="Thornton R."/>
            <person name="Warren J."/>
            <person name="Weissenberger G."/>
            <person name="Zhang J."/>
            <person name="Zhang L."/>
            <person name="Zhou C."/>
            <person name="Zhu D."/>
            <person name="Muzny D."/>
            <person name="Worley K."/>
            <person name="Gibbs R."/>
        </authorList>
    </citation>
    <scope>NUCLEOTIDE SEQUENCE [LARGE SCALE GENOMIC DNA]</scope>
    <source>
        <strain evidence="2 3">ATCC 49957</strain>
    </source>
</reference>
<proteinExistence type="predicted"/>
<protein>
    <submittedName>
        <fullName evidence="2">Uncharacterized protein</fullName>
    </submittedName>
</protein>
<name>D5RNT6_9PROT</name>
<feature type="non-terminal residue" evidence="2">
    <location>
        <position position="1"/>
    </location>
</feature>
<evidence type="ECO:0000313" key="2">
    <source>
        <dbReference type="EMBL" id="EFH11032.1"/>
    </source>
</evidence>
<dbReference type="Proteomes" id="UP000005324">
    <property type="component" value="Unassembled WGS sequence"/>
</dbReference>
<dbReference type="HOGENOM" id="CLU_1690564_0_0_5"/>
<evidence type="ECO:0000313" key="3">
    <source>
        <dbReference type="Proteomes" id="UP000005324"/>
    </source>
</evidence>
<feature type="compositionally biased region" description="Low complexity" evidence="1">
    <location>
        <begin position="130"/>
        <end position="144"/>
    </location>
</feature>
<comment type="caution">
    <text evidence="2">The sequence shown here is derived from an EMBL/GenBank/DDBJ whole genome shotgun (WGS) entry which is preliminary data.</text>
</comment>